<evidence type="ECO:0000256" key="2">
    <source>
        <dbReference type="SAM" id="SignalP"/>
    </source>
</evidence>
<name>A0A0T6DPX5_9GAMM</name>
<feature type="signal peptide" evidence="2">
    <location>
        <begin position="1"/>
        <end position="29"/>
    </location>
</feature>
<feature type="region of interest" description="Disordered" evidence="1">
    <location>
        <begin position="32"/>
        <end position="62"/>
    </location>
</feature>
<dbReference type="PROSITE" id="PS51257">
    <property type="entry name" value="PROKAR_LIPOPROTEIN"/>
    <property type="match status" value="1"/>
</dbReference>
<dbReference type="Pfam" id="PF07995">
    <property type="entry name" value="GSDH"/>
    <property type="match status" value="1"/>
</dbReference>
<keyword evidence="2" id="KW-0732">Signal</keyword>
<dbReference type="SUPFAM" id="SSF50952">
    <property type="entry name" value="Soluble quinoprotein glucose dehydrogenase"/>
    <property type="match status" value="1"/>
</dbReference>
<organism evidence="4 5">
    <name type="scientific">Psychrobacter piscatorii</name>
    <dbReference type="NCBI Taxonomy" id="554343"/>
    <lineage>
        <taxon>Bacteria</taxon>
        <taxon>Pseudomonadati</taxon>
        <taxon>Pseudomonadota</taxon>
        <taxon>Gammaproteobacteria</taxon>
        <taxon>Moraxellales</taxon>
        <taxon>Moraxellaceae</taxon>
        <taxon>Psychrobacter</taxon>
    </lineage>
</organism>
<dbReference type="AlphaFoldDB" id="A0A0T6DPX5"/>
<keyword evidence="5" id="KW-1185">Reference proteome</keyword>
<evidence type="ECO:0000256" key="1">
    <source>
        <dbReference type="SAM" id="MobiDB-lite"/>
    </source>
</evidence>
<feature type="chain" id="PRO_5006669000" evidence="2">
    <location>
        <begin position="30"/>
        <end position="421"/>
    </location>
</feature>
<dbReference type="InterPro" id="IPR012938">
    <property type="entry name" value="Glc/Sorbosone_DH"/>
</dbReference>
<comment type="caution">
    <text evidence="4">The sequence shown here is derived from an EMBL/GenBank/DDBJ whole genome shotgun (WGS) entry which is preliminary data.</text>
</comment>
<dbReference type="PANTHER" id="PTHR19328">
    <property type="entry name" value="HEDGEHOG-INTERACTING PROTEIN"/>
    <property type="match status" value="1"/>
</dbReference>
<reference evidence="4 5" key="1">
    <citation type="submission" date="2015-11" db="EMBL/GenBank/DDBJ databases">
        <title>Permanent draft genome of Psychrobacter piscatorii LQ58.</title>
        <authorList>
            <person name="Zhou M."/>
            <person name="Dong B."/>
            <person name="Liu Q."/>
        </authorList>
    </citation>
    <scope>NUCLEOTIDE SEQUENCE [LARGE SCALE GENOMIC DNA]</scope>
    <source>
        <strain evidence="4 5">LQ58</strain>
    </source>
</reference>
<evidence type="ECO:0000313" key="5">
    <source>
        <dbReference type="Proteomes" id="UP000051202"/>
    </source>
</evidence>
<dbReference type="Gene3D" id="2.120.10.30">
    <property type="entry name" value="TolB, C-terminal domain"/>
    <property type="match status" value="1"/>
</dbReference>
<accession>A0A0T6DPX5</accession>
<feature type="domain" description="Glucose/Sorbosone dehydrogenase" evidence="3">
    <location>
        <begin position="75"/>
        <end position="417"/>
    </location>
</feature>
<evidence type="ECO:0000259" key="3">
    <source>
        <dbReference type="Pfam" id="PF07995"/>
    </source>
</evidence>
<feature type="compositionally biased region" description="Polar residues" evidence="1">
    <location>
        <begin position="32"/>
        <end position="41"/>
    </location>
</feature>
<proteinExistence type="predicted"/>
<dbReference type="STRING" id="554343.AS194_10105"/>
<dbReference type="Proteomes" id="UP000051202">
    <property type="component" value="Unassembled WGS sequence"/>
</dbReference>
<dbReference type="PANTHER" id="PTHR19328:SF75">
    <property type="entry name" value="ALDOSE SUGAR DEHYDROGENASE YLII"/>
    <property type="match status" value="1"/>
</dbReference>
<sequence>MTTPIERVSLPLTSPLLIAALLFSTSACSNPATVNTSNNVPEQKESQTSKADMRTSDAQVSADKPEFTTKAVATFDEPWAMTALPSTDGKAPKLLVTQKTGELFIVDTATGSKTQVAGIPKVAYGGQGGLGDIILAPDFATSNAVYISYVEAGKGGDSNKFGAKVIKATLAGLGTNATTLQAITPIWEQSPKVTGQGHYSHRLLFSPDGQYLYISSGERQKKEPAQNMSMNLGKIIRLYADGSVPKDNPFVNDSNDIASQFWTRGNRNVLGIRFDESGRLWANEMGPKGGDEFNLIEKGKNYGWPIVSNGRNYSGTPIPDHDTRPEFEMPKITWTPVISPSSLSLYTAGSHNDFPALQGDFLISGLSSKALIVVSVDEDDSATERYRYDMGERVRSVLAVDGQVWVLEDGDGGRLLRLLPK</sequence>
<dbReference type="InterPro" id="IPR011042">
    <property type="entry name" value="6-blade_b-propeller_TolB-like"/>
</dbReference>
<dbReference type="EMBL" id="LNDJ01000083">
    <property type="protein sequence ID" value="KRU22036.1"/>
    <property type="molecule type" value="Genomic_DNA"/>
</dbReference>
<gene>
    <name evidence="4" type="ORF">AS194_10105</name>
</gene>
<protein>
    <submittedName>
        <fullName evidence="4">Glucose dehydrogenase</fullName>
    </submittedName>
</protein>
<feature type="compositionally biased region" description="Basic and acidic residues" evidence="1">
    <location>
        <begin position="42"/>
        <end position="55"/>
    </location>
</feature>
<dbReference type="InterPro" id="IPR011041">
    <property type="entry name" value="Quinoprot_gluc/sorb_DH_b-prop"/>
</dbReference>
<evidence type="ECO:0000313" key="4">
    <source>
        <dbReference type="EMBL" id="KRU22036.1"/>
    </source>
</evidence>
<dbReference type="RefSeq" id="WP_058025182.1">
    <property type="nucleotide sequence ID" value="NZ_LNDJ01000083.1"/>
</dbReference>